<dbReference type="PANTHER" id="PTHR11954:SF6">
    <property type="entry name" value="MACROPHAGE MIGRATION INHIBITORY FACTOR"/>
    <property type="match status" value="1"/>
</dbReference>
<keyword evidence="3" id="KW-0964">Secreted</keyword>
<evidence type="ECO:0000256" key="2">
    <source>
        <dbReference type="ARBA" id="ARBA00022514"/>
    </source>
</evidence>
<dbReference type="GO" id="GO:0005125">
    <property type="term" value="F:cytokine activity"/>
    <property type="evidence" value="ECO:0007669"/>
    <property type="project" value="UniProtKB-KW"/>
</dbReference>
<evidence type="ECO:0000313" key="13">
    <source>
        <dbReference type="Proteomes" id="UP000094849"/>
    </source>
</evidence>
<keyword evidence="4" id="KW-0413">Isomerase</keyword>
<proteinExistence type="predicted"/>
<dbReference type="Pfam" id="PF01187">
    <property type="entry name" value="MIF"/>
    <property type="match status" value="1"/>
</dbReference>
<dbReference type="GO" id="GO:0005615">
    <property type="term" value="C:extracellular space"/>
    <property type="evidence" value="ECO:0007669"/>
    <property type="project" value="UniProtKB-KW"/>
</dbReference>
<dbReference type="RefSeq" id="WP_069004292.1">
    <property type="nucleotide sequence ID" value="NZ_LVJX01000005.1"/>
</dbReference>
<evidence type="ECO:0000256" key="3">
    <source>
        <dbReference type="ARBA" id="ARBA00022525"/>
    </source>
</evidence>
<dbReference type="STRING" id="1818881.A3196_07205"/>
<dbReference type="AlphaFoldDB" id="A0A1E2UPH8"/>
<sequence length="114" mass="12958">MPLLRITTNQTVDEDRLKELLTTASATVAEMLGKPERYVMVDFVHSPHMIFNGTTATTAYLELKSIGLPGDRTGDFSKLLCLLMQQQLHIPEDRVYIEFSSAERHLWGWNSATF</sequence>
<evidence type="ECO:0000256" key="10">
    <source>
        <dbReference type="ARBA" id="ARBA00041912"/>
    </source>
</evidence>
<evidence type="ECO:0000256" key="7">
    <source>
        <dbReference type="ARBA" id="ARBA00038932"/>
    </source>
</evidence>
<accession>A0A1E2UPH8</accession>
<dbReference type="GO" id="GO:0004167">
    <property type="term" value="F:dopachrome isomerase activity"/>
    <property type="evidence" value="ECO:0007669"/>
    <property type="project" value="UniProtKB-EC"/>
</dbReference>
<reference evidence="12 13" key="1">
    <citation type="submission" date="2016-03" db="EMBL/GenBank/DDBJ databases">
        <title>Chemosynthetic sulphur-oxidizing symbionts of marine invertebrate animals are capable of nitrogen fixation.</title>
        <authorList>
            <person name="Petersen J.M."/>
            <person name="Kemper A."/>
            <person name="Gruber-Vodicka H."/>
            <person name="Cardini U."/>
            <person name="Geest Mvander."/>
            <person name="Kleiner M."/>
            <person name="Bulgheresi S."/>
            <person name="Fussmann M."/>
            <person name="Herbold C."/>
            <person name="Seah B.K.B."/>
            <person name="Antony C.Paul."/>
            <person name="Liu D."/>
            <person name="Belitz A."/>
            <person name="Weber M."/>
        </authorList>
    </citation>
    <scope>NUCLEOTIDE SEQUENCE [LARGE SCALE GENOMIC DNA]</scope>
    <source>
        <strain evidence="12">G_D</strain>
    </source>
</reference>
<protein>
    <recommendedName>
        <fullName evidence="11">L-dopachrome isomerase</fullName>
        <ecNumber evidence="8">5.3.2.1</ecNumber>
        <ecNumber evidence="7">5.3.3.12</ecNumber>
    </recommendedName>
    <alternativeName>
        <fullName evidence="9">L-dopachrome tautomerase</fullName>
    </alternativeName>
    <alternativeName>
        <fullName evidence="10">Phenylpyruvate tautomerase</fullName>
    </alternativeName>
</protein>
<evidence type="ECO:0000256" key="1">
    <source>
        <dbReference type="ARBA" id="ARBA00004613"/>
    </source>
</evidence>
<dbReference type="EMBL" id="LVJZ01000003">
    <property type="protein sequence ID" value="ODB96561.1"/>
    <property type="molecule type" value="Genomic_DNA"/>
</dbReference>
<dbReference type="SUPFAM" id="SSF55331">
    <property type="entry name" value="Tautomerase/MIF"/>
    <property type="match status" value="1"/>
</dbReference>
<dbReference type="InterPro" id="IPR001398">
    <property type="entry name" value="Macrophage_inhib_fac"/>
</dbReference>
<comment type="caution">
    <text evidence="12">The sequence shown here is derived from an EMBL/GenBank/DDBJ whole genome shotgun (WGS) entry which is preliminary data.</text>
</comment>
<evidence type="ECO:0000256" key="11">
    <source>
        <dbReference type="ARBA" id="ARBA00042730"/>
    </source>
</evidence>
<comment type="subcellular location">
    <subcellularLocation>
        <location evidence="1">Secreted</location>
    </subcellularLocation>
</comment>
<dbReference type="OrthoDB" id="5769863at2"/>
<keyword evidence="2" id="KW-0202">Cytokine</keyword>
<organism evidence="12 13">
    <name type="scientific">Candidatus Thiodiazotropha endoloripes</name>
    <dbReference type="NCBI Taxonomy" id="1818881"/>
    <lineage>
        <taxon>Bacteria</taxon>
        <taxon>Pseudomonadati</taxon>
        <taxon>Pseudomonadota</taxon>
        <taxon>Gammaproteobacteria</taxon>
        <taxon>Chromatiales</taxon>
        <taxon>Sedimenticolaceae</taxon>
        <taxon>Candidatus Thiodiazotropha</taxon>
    </lineage>
</organism>
<dbReference type="InterPro" id="IPR014347">
    <property type="entry name" value="Tautomerase/MIF_sf"/>
</dbReference>
<dbReference type="Proteomes" id="UP000094849">
    <property type="component" value="Unassembled WGS sequence"/>
</dbReference>
<evidence type="ECO:0000256" key="6">
    <source>
        <dbReference type="ARBA" id="ARBA00036823"/>
    </source>
</evidence>
<evidence type="ECO:0000256" key="9">
    <source>
        <dbReference type="ARBA" id="ARBA00041631"/>
    </source>
</evidence>
<dbReference type="EC" id="5.3.3.12" evidence="7"/>
<gene>
    <name evidence="12" type="ORF">A3196_07205</name>
</gene>
<name>A0A1E2UPH8_9GAMM</name>
<comment type="catalytic activity">
    <reaction evidence="5">
        <text>3-phenylpyruvate = enol-phenylpyruvate</text>
        <dbReference type="Rhea" id="RHEA:17097"/>
        <dbReference type="ChEBI" id="CHEBI:16815"/>
        <dbReference type="ChEBI" id="CHEBI:18005"/>
        <dbReference type="EC" id="5.3.2.1"/>
    </reaction>
</comment>
<dbReference type="PANTHER" id="PTHR11954">
    <property type="entry name" value="D-DOPACHROME DECARBOXYLASE"/>
    <property type="match status" value="1"/>
</dbReference>
<dbReference type="GO" id="GO:0050178">
    <property type="term" value="F:phenylpyruvate tautomerase activity"/>
    <property type="evidence" value="ECO:0007669"/>
    <property type="project" value="UniProtKB-EC"/>
</dbReference>
<evidence type="ECO:0000313" key="12">
    <source>
        <dbReference type="EMBL" id="ODB96561.1"/>
    </source>
</evidence>
<keyword evidence="13" id="KW-1185">Reference proteome</keyword>
<evidence type="ECO:0000256" key="5">
    <source>
        <dbReference type="ARBA" id="ARBA00036735"/>
    </source>
</evidence>
<comment type="catalytic activity">
    <reaction evidence="6">
        <text>L-dopachrome = 5,6-dihydroxyindole-2-carboxylate</text>
        <dbReference type="Rhea" id="RHEA:13041"/>
        <dbReference type="ChEBI" id="CHEBI:16875"/>
        <dbReference type="ChEBI" id="CHEBI:57509"/>
        <dbReference type="EC" id="5.3.3.12"/>
    </reaction>
</comment>
<dbReference type="EC" id="5.3.2.1" evidence="8"/>
<dbReference type="Gene3D" id="3.30.429.10">
    <property type="entry name" value="Macrophage Migration Inhibitory Factor"/>
    <property type="match status" value="1"/>
</dbReference>
<evidence type="ECO:0000256" key="8">
    <source>
        <dbReference type="ARBA" id="ARBA00039086"/>
    </source>
</evidence>
<evidence type="ECO:0000256" key="4">
    <source>
        <dbReference type="ARBA" id="ARBA00023235"/>
    </source>
</evidence>